<name>A0A6A6WTN2_9PLEO</name>
<dbReference type="Proteomes" id="UP000799757">
    <property type="component" value="Unassembled WGS sequence"/>
</dbReference>
<dbReference type="OrthoDB" id="3784170at2759"/>
<organism evidence="1 2">
    <name type="scientific">Melanomma pulvis-pyrius CBS 109.77</name>
    <dbReference type="NCBI Taxonomy" id="1314802"/>
    <lineage>
        <taxon>Eukaryota</taxon>
        <taxon>Fungi</taxon>
        <taxon>Dikarya</taxon>
        <taxon>Ascomycota</taxon>
        <taxon>Pezizomycotina</taxon>
        <taxon>Dothideomycetes</taxon>
        <taxon>Pleosporomycetidae</taxon>
        <taxon>Pleosporales</taxon>
        <taxon>Melanommataceae</taxon>
        <taxon>Melanomma</taxon>
    </lineage>
</organism>
<dbReference type="AlphaFoldDB" id="A0A6A6WTN2"/>
<keyword evidence="2" id="KW-1185">Reference proteome</keyword>
<protein>
    <submittedName>
        <fullName evidence="1">Uncharacterized protein</fullName>
    </submittedName>
</protein>
<gene>
    <name evidence="1" type="ORF">K505DRAFT_379679</name>
</gene>
<reference evidence="1" key="1">
    <citation type="journal article" date="2020" name="Stud. Mycol.">
        <title>101 Dothideomycetes genomes: a test case for predicting lifestyles and emergence of pathogens.</title>
        <authorList>
            <person name="Haridas S."/>
            <person name="Albert R."/>
            <person name="Binder M."/>
            <person name="Bloem J."/>
            <person name="Labutti K."/>
            <person name="Salamov A."/>
            <person name="Andreopoulos B."/>
            <person name="Baker S."/>
            <person name="Barry K."/>
            <person name="Bills G."/>
            <person name="Bluhm B."/>
            <person name="Cannon C."/>
            <person name="Castanera R."/>
            <person name="Culley D."/>
            <person name="Daum C."/>
            <person name="Ezra D."/>
            <person name="Gonzalez J."/>
            <person name="Henrissat B."/>
            <person name="Kuo A."/>
            <person name="Liang C."/>
            <person name="Lipzen A."/>
            <person name="Lutzoni F."/>
            <person name="Magnuson J."/>
            <person name="Mondo S."/>
            <person name="Nolan M."/>
            <person name="Ohm R."/>
            <person name="Pangilinan J."/>
            <person name="Park H.-J."/>
            <person name="Ramirez L."/>
            <person name="Alfaro M."/>
            <person name="Sun H."/>
            <person name="Tritt A."/>
            <person name="Yoshinaga Y."/>
            <person name="Zwiers L.-H."/>
            <person name="Turgeon B."/>
            <person name="Goodwin S."/>
            <person name="Spatafora J."/>
            <person name="Crous P."/>
            <person name="Grigoriev I."/>
        </authorList>
    </citation>
    <scope>NUCLEOTIDE SEQUENCE</scope>
    <source>
        <strain evidence="1">CBS 109.77</strain>
    </source>
</reference>
<dbReference type="EMBL" id="MU002334">
    <property type="protein sequence ID" value="KAF2787313.1"/>
    <property type="molecule type" value="Genomic_DNA"/>
</dbReference>
<evidence type="ECO:0000313" key="2">
    <source>
        <dbReference type="Proteomes" id="UP000799757"/>
    </source>
</evidence>
<accession>A0A6A6WTN2</accession>
<evidence type="ECO:0000313" key="1">
    <source>
        <dbReference type="EMBL" id="KAF2787313.1"/>
    </source>
</evidence>
<sequence length="228" mass="25966">MTTDGGEKPQTIPIDTFADAKTTGNTLLYFPRELRDKIYEAAIVESQWEISNVPGWAHHVDAKDIVMTNTKWLPPICQACDQFFIEALPIFLQHSVISIGPAYAAWNLHYFLQTTGEFGSVRSLNFENSDVLKKGVEAAQLIKNCTNLRKIIVGMTHADIERDVRAGLWTDSMNFTTFFSEIFIADQIFQLKNIEEMIFPELVEFKGLDGWLKEEFKKRGVEVTISHT</sequence>
<proteinExistence type="predicted"/>